<protein>
    <submittedName>
        <fullName evidence="1">3-oxoacid CoA-transferase subunit B</fullName>
    </submittedName>
</protein>
<accession>A0ACC6S730</accession>
<evidence type="ECO:0000313" key="2">
    <source>
        <dbReference type="Proteomes" id="UP001439875"/>
    </source>
</evidence>
<dbReference type="EMBL" id="JBBMEW010000002">
    <property type="protein sequence ID" value="MEQ2525593.1"/>
    <property type="molecule type" value="Genomic_DNA"/>
</dbReference>
<organism evidence="1 2">
    <name type="scientific">Robertmurraya yapensis</name>
    <name type="common">ex Hitch et al 2024</name>
    <dbReference type="NCBI Taxonomy" id="3133160"/>
    <lineage>
        <taxon>Bacteria</taxon>
        <taxon>Bacillati</taxon>
        <taxon>Bacillota</taxon>
        <taxon>Bacilli</taxon>
        <taxon>Bacillales</taxon>
        <taxon>Bacillaceae</taxon>
        <taxon>Robertmurraya</taxon>
    </lineage>
</organism>
<dbReference type="Proteomes" id="UP001439875">
    <property type="component" value="Unassembled WGS sequence"/>
</dbReference>
<keyword evidence="2" id="KW-1185">Reference proteome</keyword>
<proteinExistence type="predicted"/>
<evidence type="ECO:0000313" key="1">
    <source>
        <dbReference type="EMBL" id="MEQ2525593.1"/>
    </source>
</evidence>
<comment type="caution">
    <text evidence="1">The sequence shown here is derived from an EMBL/GenBank/DDBJ whole genome shotgun (WGS) entry which is preliminary data.</text>
</comment>
<gene>
    <name evidence="1" type="ORF">WMO40_02680</name>
</gene>
<sequence length="220" mass="23226">MGMGVDIRNRIASRAAKEIKDGMIVNLGIGIPSLVSNHLSPDIRVMFHAENGILGMGGSPEKGEEDAMLCNAGGFPVTILPGASYFDSSTAFGMIRGGYLDITILGGLEVSEKGDLANWVIPGKRVPGIGGGMELAEKAKKVIVLMSHVNKNGEPKILKECTLPLTAKSCVDLIITDMAVIEVGGDGLILREVMEPYTVEEVVKSTGAPLSIRMEGNAFD</sequence>
<reference evidence="1" key="1">
    <citation type="submission" date="2024-03" db="EMBL/GenBank/DDBJ databases">
        <title>Human intestinal bacterial collection.</title>
        <authorList>
            <person name="Pauvert C."/>
            <person name="Hitch T.C.A."/>
            <person name="Clavel T."/>
        </authorList>
    </citation>
    <scope>NUCLEOTIDE SEQUENCE</scope>
    <source>
        <strain evidence="1">CLA-AA-H227</strain>
    </source>
</reference>
<name>A0ACC6S730_9BACI</name>